<feature type="transmembrane region" description="Helical" evidence="1">
    <location>
        <begin position="208"/>
        <end position="225"/>
    </location>
</feature>
<name>A0AAE2ZZS4_9FIRM</name>
<feature type="transmembrane region" description="Helical" evidence="1">
    <location>
        <begin position="142"/>
        <end position="172"/>
    </location>
</feature>
<accession>A0AAE2ZZS4</accession>
<gene>
    <name evidence="2" type="ORF">LKD75_12830</name>
</gene>
<evidence type="ECO:0000313" key="2">
    <source>
        <dbReference type="EMBL" id="MCC2120462.1"/>
    </source>
</evidence>
<keyword evidence="1" id="KW-0812">Transmembrane</keyword>
<evidence type="ECO:0008006" key="4">
    <source>
        <dbReference type="Google" id="ProtNLM"/>
    </source>
</evidence>
<proteinExistence type="predicted"/>
<dbReference type="RefSeq" id="WP_227733614.1">
    <property type="nucleotide sequence ID" value="NZ_JAJEPV010000033.1"/>
</dbReference>
<protein>
    <recommendedName>
        <fullName evidence="4">4-amino-4-deoxy-L-arabinose transferase</fullName>
    </recommendedName>
</protein>
<feature type="transmembrane region" description="Helical" evidence="1">
    <location>
        <begin position="237"/>
        <end position="258"/>
    </location>
</feature>
<dbReference type="EMBL" id="JAJEPV010000033">
    <property type="protein sequence ID" value="MCC2120462.1"/>
    <property type="molecule type" value="Genomic_DNA"/>
</dbReference>
<sequence>MRNKRKSISLLGWIIGALLLIYLGVFCYLNLCKYAQHVDSDIAAEALLAREIWVEKDITPNDWISSTERRIIGMPTVAAVFYGITGSMQTAAGITCVLLGAILLGIFYFFLRKLSLSRPASITALLVLCALPINGFRNEGQMVPFVALLLFLFAEYYAFHGIFLFFNILFYLKLKENRQMTRKTFLEWLVLFVAAVLLNCGGQRCLQVIILPLLVVEVIALFMESGHLRQKLPGGRYLATAYVGSLVLAFLVSCLYGGRGDYAVYLLQPGEAVEKLLLGVPAALLENFGLVGNAKVGSFASLMQLLVWVFLILLGYGLWYVFRKNKESTDRQKDALTILLASVGVTAFIIGITSAEAAHYYFFMAWFAAAVLVAVMVDHMSEGQPVFAGLILTAVALFAVLNLKYTYYEAATTQDNLKEYQEVADYLTEAGIDYGYAEFWDAERICLITDGRVTMGHSYTMASLSGYWWLTSTKWYPPTLPTEMRTAYVVRTEMREAFEQQFPEGEAPILEYENEKLAVYVGDRNYVEL</sequence>
<feature type="transmembrane region" description="Helical" evidence="1">
    <location>
        <begin position="12"/>
        <end position="31"/>
    </location>
</feature>
<keyword evidence="3" id="KW-1185">Reference proteome</keyword>
<feature type="transmembrane region" description="Helical" evidence="1">
    <location>
        <begin position="184"/>
        <end position="202"/>
    </location>
</feature>
<feature type="transmembrane region" description="Helical" evidence="1">
    <location>
        <begin position="386"/>
        <end position="408"/>
    </location>
</feature>
<comment type="caution">
    <text evidence="2">The sequence shown here is derived from an EMBL/GenBank/DDBJ whole genome shotgun (WGS) entry which is preliminary data.</text>
</comment>
<evidence type="ECO:0000313" key="3">
    <source>
        <dbReference type="Proteomes" id="UP001197795"/>
    </source>
</evidence>
<feature type="transmembrane region" description="Helical" evidence="1">
    <location>
        <begin position="305"/>
        <end position="322"/>
    </location>
</feature>
<keyword evidence="1" id="KW-1133">Transmembrane helix</keyword>
<feature type="transmembrane region" description="Helical" evidence="1">
    <location>
        <begin position="118"/>
        <end position="136"/>
    </location>
</feature>
<dbReference type="Proteomes" id="UP001197795">
    <property type="component" value="Unassembled WGS sequence"/>
</dbReference>
<feature type="transmembrane region" description="Helical" evidence="1">
    <location>
        <begin position="91"/>
        <end position="111"/>
    </location>
</feature>
<keyword evidence="1" id="KW-0472">Membrane</keyword>
<dbReference type="AlphaFoldDB" id="A0AAE2ZZS4"/>
<reference evidence="2 3" key="1">
    <citation type="submission" date="2021-10" db="EMBL/GenBank/DDBJ databases">
        <title>Anaerobic single-cell dispensing facilitates the cultivation of human gut bacteria.</title>
        <authorList>
            <person name="Afrizal A."/>
        </authorList>
    </citation>
    <scope>NUCLEOTIDE SEQUENCE [LARGE SCALE GENOMIC DNA]</scope>
    <source>
        <strain evidence="2 3">CLA-AA-H273</strain>
    </source>
</reference>
<organism evidence="2 3">
    <name type="scientific">Waltera acetigignens</name>
    <dbReference type="NCBI Taxonomy" id="2981769"/>
    <lineage>
        <taxon>Bacteria</taxon>
        <taxon>Bacillati</taxon>
        <taxon>Bacillota</taxon>
        <taxon>Clostridia</taxon>
        <taxon>Lachnospirales</taxon>
        <taxon>Lachnospiraceae</taxon>
        <taxon>Waltera</taxon>
    </lineage>
</organism>
<evidence type="ECO:0000256" key="1">
    <source>
        <dbReference type="SAM" id="Phobius"/>
    </source>
</evidence>
<feature type="transmembrane region" description="Helical" evidence="1">
    <location>
        <begin position="334"/>
        <end position="352"/>
    </location>
</feature>